<evidence type="ECO:0000313" key="3">
    <source>
        <dbReference type="EMBL" id="BAD61780.1"/>
    </source>
</evidence>
<feature type="compositionally biased region" description="Low complexity" evidence="1">
    <location>
        <begin position="79"/>
        <end position="94"/>
    </location>
</feature>
<dbReference type="EMBL" id="AP003572">
    <property type="protein sequence ID" value="BAD61640.1"/>
    <property type="molecule type" value="Genomic_DNA"/>
</dbReference>
<dbReference type="EMBL" id="AP004679">
    <property type="protein sequence ID" value="BAD61780.1"/>
    <property type="molecule type" value="Genomic_DNA"/>
</dbReference>
<reference evidence="4" key="4">
    <citation type="journal article" date="2008" name="Nucleic Acids Res.">
        <title>The rice annotation project database (RAP-DB): 2008 update.</title>
        <authorList>
            <consortium name="The rice annotation project (RAP)"/>
        </authorList>
    </citation>
    <scope>GENOME REANNOTATION</scope>
    <source>
        <strain evidence="4">cv. Nipponbare</strain>
    </source>
</reference>
<reference evidence="3" key="2">
    <citation type="submission" date="2002-01" db="EMBL/GenBank/DDBJ databases">
        <title>Oryza sativa nipponbare(GA3) genomic DNA, chromosome 6, BAC clone:OSJNBa0021N09.</title>
        <authorList>
            <person name="Sasaki T."/>
            <person name="Matsumoto T."/>
            <person name="Yamamoto K."/>
        </authorList>
    </citation>
    <scope>NUCLEOTIDE SEQUENCE</scope>
</reference>
<sequence>MPARRRRPSPPRWMATAARSGRVGAGCRRPSPPCPLAAVASPRPPGHRLTAPAMVAAAPALRRLAPSPPSRESRERRAAAAPVSSSSSSSPSSGEGRERDAAAGSGRRRADPGAGHLAPRHPRRSLHPPPPCPAPGP</sequence>
<feature type="region of interest" description="Disordered" evidence="1">
    <location>
        <begin position="1"/>
        <end position="137"/>
    </location>
</feature>
<evidence type="ECO:0000313" key="2">
    <source>
        <dbReference type="EMBL" id="BAD61640.1"/>
    </source>
</evidence>
<proteinExistence type="predicted"/>
<organism evidence="3 4">
    <name type="scientific">Oryza sativa subsp. japonica</name>
    <name type="common">Rice</name>
    <dbReference type="NCBI Taxonomy" id="39947"/>
    <lineage>
        <taxon>Eukaryota</taxon>
        <taxon>Viridiplantae</taxon>
        <taxon>Streptophyta</taxon>
        <taxon>Embryophyta</taxon>
        <taxon>Tracheophyta</taxon>
        <taxon>Spermatophyta</taxon>
        <taxon>Magnoliopsida</taxon>
        <taxon>Liliopsida</taxon>
        <taxon>Poales</taxon>
        <taxon>Poaceae</taxon>
        <taxon>BOP clade</taxon>
        <taxon>Oryzoideae</taxon>
        <taxon>Oryzeae</taxon>
        <taxon>Oryzinae</taxon>
        <taxon>Oryza</taxon>
        <taxon>Oryza sativa</taxon>
    </lineage>
</organism>
<reference evidence="4" key="3">
    <citation type="journal article" date="2005" name="Nature">
        <title>The map-based sequence of the rice genome.</title>
        <authorList>
            <consortium name="International rice genome sequencing project (IRGSP)"/>
            <person name="Matsumoto T."/>
            <person name="Wu J."/>
            <person name="Kanamori H."/>
            <person name="Katayose Y."/>
            <person name="Fujisawa M."/>
            <person name="Namiki N."/>
            <person name="Mizuno H."/>
            <person name="Yamamoto K."/>
            <person name="Antonio B.A."/>
            <person name="Baba T."/>
            <person name="Sakata K."/>
            <person name="Nagamura Y."/>
            <person name="Aoki H."/>
            <person name="Arikawa K."/>
            <person name="Arita K."/>
            <person name="Bito T."/>
            <person name="Chiden Y."/>
            <person name="Fujitsuka N."/>
            <person name="Fukunaka R."/>
            <person name="Hamada M."/>
            <person name="Harada C."/>
            <person name="Hayashi A."/>
            <person name="Hijishita S."/>
            <person name="Honda M."/>
            <person name="Hosokawa S."/>
            <person name="Ichikawa Y."/>
            <person name="Idonuma A."/>
            <person name="Iijima M."/>
            <person name="Ikeda M."/>
            <person name="Ikeno M."/>
            <person name="Ito K."/>
            <person name="Ito S."/>
            <person name="Ito T."/>
            <person name="Ito Y."/>
            <person name="Ito Y."/>
            <person name="Iwabuchi A."/>
            <person name="Kamiya K."/>
            <person name="Karasawa W."/>
            <person name="Kurita K."/>
            <person name="Katagiri S."/>
            <person name="Kikuta A."/>
            <person name="Kobayashi H."/>
            <person name="Kobayashi N."/>
            <person name="Machita K."/>
            <person name="Maehara T."/>
            <person name="Masukawa M."/>
            <person name="Mizubayashi T."/>
            <person name="Mukai Y."/>
            <person name="Nagasaki H."/>
            <person name="Nagata Y."/>
            <person name="Naito S."/>
            <person name="Nakashima M."/>
            <person name="Nakama Y."/>
            <person name="Nakamichi Y."/>
            <person name="Nakamura M."/>
            <person name="Meguro A."/>
            <person name="Negishi M."/>
            <person name="Ohta I."/>
            <person name="Ohta T."/>
            <person name="Okamoto M."/>
            <person name="Ono N."/>
            <person name="Saji S."/>
            <person name="Sakaguchi M."/>
            <person name="Sakai K."/>
            <person name="Shibata M."/>
            <person name="Shimokawa T."/>
            <person name="Song J."/>
            <person name="Takazaki Y."/>
            <person name="Terasawa K."/>
            <person name="Tsugane M."/>
            <person name="Tsuji K."/>
            <person name="Ueda S."/>
            <person name="Waki K."/>
            <person name="Yamagata H."/>
            <person name="Yamamoto M."/>
            <person name="Yamamoto S."/>
            <person name="Yamane H."/>
            <person name="Yoshiki S."/>
            <person name="Yoshihara R."/>
            <person name="Yukawa K."/>
            <person name="Zhong H."/>
            <person name="Yano M."/>
            <person name="Yuan Q."/>
            <person name="Ouyang S."/>
            <person name="Liu J."/>
            <person name="Jones K.M."/>
            <person name="Gansberger K."/>
            <person name="Moffat K."/>
            <person name="Hill J."/>
            <person name="Bera J."/>
            <person name="Fadrosh D."/>
            <person name="Jin S."/>
            <person name="Johri S."/>
            <person name="Kim M."/>
            <person name="Overton L."/>
            <person name="Reardon M."/>
            <person name="Tsitrin T."/>
            <person name="Vuong H."/>
            <person name="Weaver B."/>
            <person name="Ciecko A."/>
            <person name="Tallon L."/>
            <person name="Jackson J."/>
            <person name="Pai G."/>
            <person name="Aken S.V."/>
            <person name="Utterback T."/>
            <person name="Reidmuller S."/>
            <person name="Feldblyum T."/>
            <person name="Hsiao J."/>
            <person name="Zismann V."/>
            <person name="Iobst S."/>
            <person name="de Vazeille A.R."/>
            <person name="Buell C.R."/>
            <person name="Ying K."/>
            <person name="Li Y."/>
            <person name="Lu T."/>
            <person name="Huang Y."/>
            <person name="Zhao Q."/>
            <person name="Feng Q."/>
            <person name="Zhang L."/>
            <person name="Zhu J."/>
            <person name="Weng Q."/>
            <person name="Mu J."/>
            <person name="Lu Y."/>
            <person name="Fan D."/>
            <person name="Liu Y."/>
            <person name="Guan J."/>
            <person name="Zhang Y."/>
            <person name="Yu S."/>
            <person name="Liu X."/>
            <person name="Zhang Y."/>
            <person name="Hong G."/>
            <person name="Han B."/>
            <person name="Choisne N."/>
            <person name="Demange N."/>
            <person name="Orjeda G."/>
            <person name="Samain S."/>
            <person name="Cattolico L."/>
            <person name="Pelletier E."/>
            <person name="Couloux A."/>
            <person name="Segurens B."/>
            <person name="Wincker P."/>
            <person name="D'Hont A."/>
            <person name="Scarpelli C."/>
            <person name="Weissenbach J."/>
            <person name="Salanoubat M."/>
            <person name="Quetier F."/>
            <person name="Yu Y."/>
            <person name="Kim H.R."/>
            <person name="Rambo T."/>
            <person name="Currie J."/>
            <person name="Collura K."/>
            <person name="Luo M."/>
            <person name="Yang T."/>
            <person name="Ammiraju J.S.S."/>
            <person name="Engler F."/>
            <person name="Soderlund C."/>
            <person name="Wing R.A."/>
            <person name="Palmer L.E."/>
            <person name="de la Bastide M."/>
            <person name="Spiegel L."/>
            <person name="Nascimento L."/>
            <person name="Zutavern T."/>
            <person name="O'Shaughnessy A."/>
            <person name="Dike S."/>
            <person name="Dedhia N."/>
            <person name="Preston R."/>
            <person name="Balija V."/>
            <person name="McCombie W.R."/>
            <person name="Chow T."/>
            <person name="Chen H."/>
            <person name="Chung M."/>
            <person name="Chen C."/>
            <person name="Shaw J."/>
            <person name="Wu H."/>
            <person name="Hsiao K."/>
            <person name="Chao Y."/>
            <person name="Chu M."/>
            <person name="Cheng C."/>
            <person name="Hour A."/>
            <person name="Lee P."/>
            <person name="Lin S."/>
            <person name="Lin Y."/>
            <person name="Liou J."/>
            <person name="Liu S."/>
            <person name="Hsing Y."/>
            <person name="Raghuvanshi S."/>
            <person name="Mohanty A."/>
            <person name="Bharti A.K."/>
            <person name="Gaur A."/>
            <person name="Gupta V."/>
            <person name="Kumar D."/>
            <person name="Ravi V."/>
            <person name="Vij S."/>
            <person name="Kapur A."/>
            <person name="Khurana P."/>
            <person name="Khurana P."/>
            <person name="Khurana J.P."/>
            <person name="Tyagi A.K."/>
            <person name="Gaikwad K."/>
            <person name="Singh A."/>
            <person name="Dalal V."/>
            <person name="Srivastava S."/>
            <person name="Dixit A."/>
            <person name="Pal A.K."/>
            <person name="Ghazi I.A."/>
            <person name="Yadav M."/>
            <person name="Pandit A."/>
            <person name="Bhargava A."/>
            <person name="Sureshbabu K."/>
            <person name="Batra K."/>
            <person name="Sharma T.R."/>
            <person name="Mohapatra T."/>
            <person name="Singh N.K."/>
            <person name="Messing J."/>
            <person name="Nelson A.B."/>
            <person name="Fuks G."/>
            <person name="Kavchok S."/>
            <person name="Keizer G."/>
            <person name="Linton E."/>
            <person name="Llaca V."/>
            <person name="Song R."/>
            <person name="Tanyolac B."/>
            <person name="Young S."/>
            <person name="Ho-Il K."/>
            <person name="Hahn J.H."/>
            <person name="Sangsakoo G."/>
            <person name="Vanavichit A."/>
            <person name="de Mattos Luiz.A.T."/>
            <person name="Zimmer P.D."/>
            <person name="Malone G."/>
            <person name="Dellagostin O."/>
            <person name="de Oliveira A.C."/>
            <person name="Bevan M."/>
            <person name="Bancroft I."/>
            <person name="Minx P."/>
            <person name="Cordum H."/>
            <person name="Wilson R."/>
            <person name="Cheng Z."/>
            <person name="Jin W."/>
            <person name="Jiang J."/>
            <person name="Leong S.A."/>
            <person name="Iwama H."/>
            <person name="Gojobori T."/>
            <person name="Itoh T."/>
            <person name="Niimura Y."/>
            <person name="Fujii Y."/>
            <person name="Habara T."/>
            <person name="Sakai H."/>
            <person name="Sato Y."/>
            <person name="Wilson G."/>
            <person name="Kumar K."/>
            <person name="McCouch S."/>
            <person name="Juretic N."/>
            <person name="Hoen D."/>
            <person name="Wright S."/>
            <person name="Bruskiewich R."/>
            <person name="Bureau T."/>
            <person name="Miyao A."/>
            <person name="Hirochika H."/>
            <person name="Nishikawa T."/>
            <person name="Kadowaki K."/>
            <person name="Sugiura M."/>
            <person name="Burr B."/>
            <person name="Sasaki T."/>
        </authorList>
    </citation>
    <scope>NUCLEOTIDE SEQUENCE [LARGE SCALE GENOMIC DNA]</scope>
    <source>
        <strain evidence="4">cv. Nipponbare</strain>
    </source>
</reference>
<accession>Q5Z7S6</accession>
<dbReference type="AlphaFoldDB" id="Q5Z7S6"/>
<feature type="compositionally biased region" description="Pro residues" evidence="1">
    <location>
        <begin position="127"/>
        <end position="137"/>
    </location>
</feature>
<feature type="compositionally biased region" description="Low complexity" evidence="1">
    <location>
        <begin position="51"/>
        <end position="65"/>
    </location>
</feature>
<evidence type="ECO:0000256" key="1">
    <source>
        <dbReference type="SAM" id="MobiDB-lite"/>
    </source>
</evidence>
<name>Q5Z7S6_ORYSJ</name>
<protein>
    <submittedName>
        <fullName evidence="3">Uncharacterized protein</fullName>
    </submittedName>
</protein>
<dbReference type="Proteomes" id="UP000000763">
    <property type="component" value="Chromosome 6"/>
</dbReference>
<reference evidence="2" key="1">
    <citation type="submission" date="2001-05" db="EMBL/GenBank/DDBJ databases">
        <title>Oryza sativa nipponbare(GA3) genomic DNA, chromosome 6, PAC clone:P0459H02.</title>
        <authorList>
            <person name="Sasaki T."/>
            <person name="Matsumoto T."/>
            <person name="Yamamoto K."/>
        </authorList>
    </citation>
    <scope>NUCLEOTIDE SEQUENCE</scope>
</reference>
<evidence type="ECO:0000313" key="4">
    <source>
        <dbReference type="Proteomes" id="UP000000763"/>
    </source>
</evidence>
<gene>
    <name evidence="3" type="ORF">OSJNBa0021N09.7</name>
    <name evidence="2" type="ORF">P0459H02.33</name>
</gene>